<evidence type="ECO:0000313" key="2">
    <source>
        <dbReference type="EMBL" id="OAQ35729.1"/>
    </source>
</evidence>
<evidence type="ECO:0000313" key="3">
    <source>
        <dbReference type="Proteomes" id="UP000078512"/>
    </source>
</evidence>
<dbReference type="EMBL" id="KV442013">
    <property type="protein sequence ID" value="OAQ35729.1"/>
    <property type="molecule type" value="Genomic_DNA"/>
</dbReference>
<dbReference type="OrthoDB" id="2435331at2759"/>
<dbReference type="AlphaFoldDB" id="A0A197KH98"/>
<proteinExistence type="predicted"/>
<sequence length="910" mass="100253">MPTNLAHTTNSDASTPCRLSSETFTSTLDQGLLAELDSGSQFSEQEAKETHPSTSDSSEVLVQVGGDQDGDVAFLDHEKPDNNAGFQADPLVTTTTRNDKNNRTTDCSQRARVTGDYSSMARNERILSYPMLSPTQSRHKQPILQVPFTAPLVLPSLARATVKLTPLSSASSHLLARRRGAAVVTTTEAPHSGSCNPLAALFEPESSGTLPRSGTPFSTGGTASHLGANAAYESDPYFPTVPVGDSLALTSTNDLGTSAPAQLPMPNHYPRPSSWYLNTPLRLAKLMKPDYFPQPAYWSDYTFRRRRSSLLSCVLPADDDEENDQGQVSLSFSDEVKDDGDSELETDLETGVIDDQSLTLLPVLSYLKADDVASRRAVEELDLSNGSEPLSAVDSINGPRFVLLTDMVQDSVGDNSFNGTPASHSSPEEWPPAEMRNLTVNFLFDIQPASPLTDAFPPLNPQADGFPTAVDDDLEPEAAAPLDLNLQALLDFLNTPARSLSLPLVIPEVKKIMTPIEVTLSANECLQSNLTELEDEEGEEERGSQPVRPWMNHKSIRADINLLKFTADYTVAAKVRDEFVETSSRLREQRLRHLAYNHRATDSDVRKEKQGKEEKEEGGKCPESDCNDLLEGLSVSLLTQTWLDDDSETVTPGSGMEGSGRSTPDVAAGEEMAIEKKEEKDEFTAKLDVMFSQLGGFLAPPSLARKERLLQGKVTHEDLPERVPEVASKSSLDLSTWTFQPGPHHTPVVNNKVVVTCESCLGQFEMSPDNLDVLERHQAESCRTPMQQKWRRVLSVTKKMTGHEKIWETVKRRGRRGAYRLSSQTVNWMMDALLGQLLLVQAFVDEDTFHADAGRLVDKEEEVVREVVQGSGYWWPALPMDGGTREGEVESEEEDEEDGDVDEIELYQWL</sequence>
<protein>
    <submittedName>
        <fullName evidence="2">Uncharacterized protein</fullName>
    </submittedName>
</protein>
<feature type="region of interest" description="Disordered" evidence="1">
    <location>
        <begin position="645"/>
        <end position="666"/>
    </location>
</feature>
<keyword evidence="3" id="KW-1185">Reference proteome</keyword>
<evidence type="ECO:0000256" key="1">
    <source>
        <dbReference type="SAM" id="MobiDB-lite"/>
    </source>
</evidence>
<feature type="region of interest" description="Disordered" evidence="1">
    <location>
        <begin position="317"/>
        <end position="342"/>
    </location>
</feature>
<gene>
    <name evidence="2" type="ORF">K457DRAFT_12951</name>
</gene>
<name>A0A197KH98_9FUNG</name>
<feature type="region of interest" description="Disordered" evidence="1">
    <location>
        <begin position="599"/>
        <end position="625"/>
    </location>
</feature>
<reference evidence="2 3" key="1">
    <citation type="submission" date="2016-05" db="EMBL/GenBank/DDBJ databases">
        <title>Genome sequencing reveals origins of a unique bacterial endosymbiosis in the earliest lineages of terrestrial Fungi.</title>
        <authorList>
            <consortium name="DOE Joint Genome Institute"/>
            <person name="Uehling J."/>
            <person name="Gryganskyi A."/>
            <person name="Hameed K."/>
            <person name="Tschaplinski T."/>
            <person name="Misztal P."/>
            <person name="Wu S."/>
            <person name="Desiro A."/>
            <person name="Vande Pol N."/>
            <person name="Du Z.-Y."/>
            <person name="Zienkiewicz A."/>
            <person name="Zienkiewicz K."/>
            <person name="Morin E."/>
            <person name="Tisserant E."/>
            <person name="Splivallo R."/>
            <person name="Hainaut M."/>
            <person name="Henrissat B."/>
            <person name="Ohm R."/>
            <person name="Kuo A."/>
            <person name="Yan J."/>
            <person name="Lipzen A."/>
            <person name="Nolan M."/>
            <person name="Labutti K."/>
            <person name="Barry K."/>
            <person name="Goldstein A."/>
            <person name="Labbe J."/>
            <person name="Schadt C."/>
            <person name="Tuskan G."/>
            <person name="Grigoriev I."/>
            <person name="Martin F."/>
            <person name="Vilgalys R."/>
            <person name="Bonito G."/>
        </authorList>
    </citation>
    <scope>NUCLEOTIDE SEQUENCE [LARGE SCALE GENOMIC DNA]</scope>
    <source>
        <strain evidence="2 3">AG-77</strain>
    </source>
</reference>
<dbReference type="Proteomes" id="UP000078512">
    <property type="component" value="Unassembled WGS sequence"/>
</dbReference>
<feature type="compositionally biased region" description="Basic and acidic residues" evidence="1">
    <location>
        <begin position="599"/>
        <end position="623"/>
    </location>
</feature>
<feature type="compositionally biased region" description="Acidic residues" evidence="1">
    <location>
        <begin position="889"/>
        <end position="901"/>
    </location>
</feature>
<accession>A0A197KH98</accession>
<organism evidence="2 3">
    <name type="scientific">Linnemannia elongata AG-77</name>
    <dbReference type="NCBI Taxonomy" id="1314771"/>
    <lineage>
        <taxon>Eukaryota</taxon>
        <taxon>Fungi</taxon>
        <taxon>Fungi incertae sedis</taxon>
        <taxon>Mucoromycota</taxon>
        <taxon>Mortierellomycotina</taxon>
        <taxon>Mortierellomycetes</taxon>
        <taxon>Mortierellales</taxon>
        <taxon>Mortierellaceae</taxon>
        <taxon>Linnemannia</taxon>
    </lineage>
</organism>
<feature type="region of interest" description="Disordered" evidence="1">
    <location>
        <begin position="878"/>
        <end position="901"/>
    </location>
</feature>